<dbReference type="PANTHER" id="PTHR24343">
    <property type="entry name" value="SERINE/THREONINE KINASE"/>
    <property type="match status" value="1"/>
</dbReference>
<protein>
    <recommendedName>
        <fullName evidence="1">non-specific serine/threonine protein kinase</fullName>
        <ecNumber evidence="1">2.7.11.1</ecNumber>
    </recommendedName>
</protein>
<dbReference type="PANTHER" id="PTHR24343:SF558">
    <property type="entry name" value="PROTEIN KINASE DOMAIN-CONTAINING PROTEIN"/>
    <property type="match status" value="1"/>
</dbReference>
<evidence type="ECO:0000256" key="1">
    <source>
        <dbReference type="ARBA" id="ARBA00012513"/>
    </source>
</evidence>
<evidence type="ECO:0000259" key="9">
    <source>
        <dbReference type="PROSITE" id="PS50011"/>
    </source>
</evidence>
<dbReference type="Gene3D" id="1.10.510.10">
    <property type="entry name" value="Transferase(Phosphotransferase) domain 1"/>
    <property type="match status" value="1"/>
</dbReference>
<evidence type="ECO:0000256" key="4">
    <source>
        <dbReference type="ARBA" id="ARBA00022741"/>
    </source>
</evidence>
<organism evidence="10 11">
    <name type="scientific">Cryomyces antarcticus</name>
    <dbReference type="NCBI Taxonomy" id="329879"/>
    <lineage>
        <taxon>Eukaryota</taxon>
        <taxon>Fungi</taxon>
        <taxon>Dikarya</taxon>
        <taxon>Ascomycota</taxon>
        <taxon>Pezizomycotina</taxon>
        <taxon>Dothideomycetes</taxon>
        <taxon>Dothideomycetes incertae sedis</taxon>
        <taxon>Cryomyces</taxon>
    </lineage>
</organism>
<reference evidence="10 11" key="1">
    <citation type="submission" date="2023-08" db="EMBL/GenBank/DDBJ databases">
        <title>Black Yeasts Isolated from many extreme environments.</title>
        <authorList>
            <person name="Coleine C."/>
            <person name="Stajich J.E."/>
            <person name="Selbmann L."/>
        </authorList>
    </citation>
    <scope>NUCLEOTIDE SEQUENCE [LARGE SCALE GENOMIC DNA]</scope>
    <source>
        <strain evidence="10 11">CCFEE 536</strain>
    </source>
</reference>
<evidence type="ECO:0000313" key="11">
    <source>
        <dbReference type="Proteomes" id="UP001357485"/>
    </source>
</evidence>
<evidence type="ECO:0000256" key="2">
    <source>
        <dbReference type="ARBA" id="ARBA00022527"/>
    </source>
</evidence>
<dbReference type="InterPro" id="IPR011009">
    <property type="entry name" value="Kinase-like_dom_sf"/>
</dbReference>
<keyword evidence="4" id="KW-0547">Nucleotide-binding</keyword>
<dbReference type="SUPFAM" id="SSF56112">
    <property type="entry name" value="Protein kinase-like (PK-like)"/>
    <property type="match status" value="1"/>
</dbReference>
<dbReference type="InterPro" id="IPR000719">
    <property type="entry name" value="Prot_kinase_dom"/>
</dbReference>
<accession>A0ABR0M0Z5</accession>
<gene>
    <name evidence="10" type="primary">SAT4_3</name>
    <name evidence="10" type="ORF">LTR16_011824</name>
</gene>
<evidence type="ECO:0000256" key="8">
    <source>
        <dbReference type="ARBA" id="ARBA00048679"/>
    </source>
</evidence>
<comment type="caution">
    <text evidence="10">The sequence shown here is derived from an EMBL/GenBank/DDBJ whole genome shotgun (WGS) entry which is preliminary data.</text>
</comment>
<name>A0ABR0M0Z5_9PEZI</name>
<comment type="catalytic activity">
    <reaction evidence="7">
        <text>L-threonyl-[protein] + ATP = O-phospho-L-threonyl-[protein] + ADP + H(+)</text>
        <dbReference type="Rhea" id="RHEA:46608"/>
        <dbReference type="Rhea" id="RHEA-COMP:11060"/>
        <dbReference type="Rhea" id="RHEA-COMP:11605"/>
        <dbReference type="ChEBI" id="CHEBI:15378"/>
        <dbReference type="ChEBI" id="CHEBI:30013"/>
        <dbReference type="ChEBI" id="CHEBI:30616"/>
        <dbReference type="ChEBI" id="CHEBI:61977"/>
        <dbReference type="ChEBI" id="CHEBI:456216"/>
        <dbReference type="EC" id="2.7.11.1"/>
    </reaction>
</comment>
<keyword evidence="5 10" id="KW-0418">Kinase</keyword>
<feature type="domain" description="Protein kinase" evidence="9">
    <location>
        <begin position="1"/>
        <end position="116"/>
    </location>
</feature>
<keyword evidence="11" id="KW-1185">Reference proteome</keyword>
<dbReference type="Proteomes" id="UP001357485">
    <property type="component" value="Unassembled WGS sequence"/>
</dbReference>
<evidence type="ECO:0000256" key="5">
    <source>
        <dbReference type="ARBA" id="ARBA00022777"/>
    </source>
</evidence>
<dbReference type="Pfam" id="PF00069">
    <property type="entry name" value="Pkinase"/>
    <property type="match status" value="1"/>
</dbReference>
<keyword evidence="6" id="KW-0067">ATP-binding</keyword>
<dbReference type="GO" id="GO:0016301">
    <property type="term" value="F:kinase activity"/>
    <property type="evidence" value="ECO:0007669"/>
    <property type="project" value="UniProtKB-KW"/>
</dbReference>
<evidence type="ECO:0000256" key="3">
    <source>
        <dbReference type="ARBA" id="ARBA00022679"/>
    </source>
</evidence>
<dbReference type="EC" id="2.7.11.1" evidence="1"/>
<evidence type="ECO:0000256" key="7">
    <source>
        <dbReference type="ARBA" id="ARBA00047899"/>
    </source>
</evidence>
<keyword evidence="2" id="KW-0723">Serine/threonine-protein kinase</keyword>
<keyword evidence="3" id="KW-0808">Transferase</keyword>
<evidence type="ECO:0000256" key="6">
    <source>
        <dbReference type="ARBA" id="ARBA00022840"/>
    </source>
</evidence>
<proteinExistence type="predicted"/>
<comment type="catalytic activity">
    <reaction evidence="8">
        <text>L-seryl-[protein] + ATP = O-phospho-L-seryl-[protein] + ADP + H(+)</text>
        <dbReference type="Rhea" id="RHEA:17989"/>
        <dbReference type="Rhea" id="RHEA-COMP:9863"/>
        <dbReference type="Rhea" id="RHEA-COMP:11604"/>
        <dbReference type="ChEBI" id="CHEBI:15378"/>
        <dbReference type="ChEBI" id="CHEBI:29999"/>
        <dbReference type="ChEBI" id="CHEBI:30616"/>
        <dbReference type="ChEBI" id="CHEBI:83421"/>
        <dbReference type="ChEBI" id="CHEBI:456216"/>
        <dbReference type="EC" id="2.7.11.1"/>
    </reaction>
</comment>
<evidence type="ECO:0000313" key="10">
    <source>
        <dbReference type="EMBL" id="KAK5276041.1"/>
    </source>
</evidence>
<dbReference type="PROSITE" id="PS50011">
    <property type="entry name" value="PROTEIN_KINASE_DOM"/>
    <property type="match status" value="1"/>
</dbReference>
<sequence>MAWESEPHMTAGLCGSAPYIAPEEYVDKEFDPRAVDVWACGVIYMAMRTGRHLWRVAKPDEDEFYERYTVERRSQEGYGPIETLHRARCRNVIYSVLDPNASRRISAHQVIQSEWVQGIKVCEAGNEGI</sequence>
<dbReference type="EMBL" id="JAVRRA010003810">
    <property type="protein sequence ID" value="KAK5276041.1"/>
    <property type="molecule type" value="Genomic_DNA"/>
</dbReference>